<evidence type="ECO:0000256" key="1">
    <source>
        <dbReference type="SAM" id="MobiDB-lite"/>
    </source>
</evidence>
<reference evidence="2" key="1">
    <citation type="submission" date="2020-07" db="EMBL/GenBank/DDBJ databases">
        <authorList>
            <person name="Lin J."/>
        </authorList>
    </citation>
    <scope>NUCLEOTIDE SEQUENCE</scope>
</reference>
<proteinExistence type="predicted"/>
<sequence>MRTRRDCTSPLLPPPPRPRLSPVPPRRSPLRALPLGRSPPPLVPSPHASATADLSALSKRKLRALQEFLLPGPAPPGALPPPLSSSSSSFSTTALADAGNKRAAATIPSRPRPHDDIRLETDIYAFLPLCLFAHSCEGRFPQAGTPEIAIATYARPYGIGRRNGMPWGRLIPRVGMLTNMGPLGTAQAGLPTRDSKMEATREKFDDAAGDLNKPFRFNGSHFKRWKGKVLFYLNLLKVSYVLTEKNPKKINTDDMNEDELLEHYEKIEKYQRDE</sequence>
<evidence type="ECO:0000313" key="2">
    <source>
        <dbReference type="EMBL" id="CAD1827507.1"/>
    </source>
</evidence>
<name>A0A6V7P9J9_ANACO</name>
<feature type="compositionally biased region" description="Low complexity" evidence="1">
    <location>
        <begin position="84"/>
        <end position="96"/>
    </location>
</feature>
<protein>
    <submittedName>
        <fullName evidence="2">Uncharacterized protein</fullName>
    </submittedName>
</protein>
<gene>
    <name evidence="2" type="ORF">CB5_LOCUS10718</name>
</gene>
<feature type="region of interest" description="Disordered" evidence="1">
    <location>
        <begin position="71"/>
        <end position="114"/>
    </location>
</feature>
<feature type="compositionally biased region" description="Pro residues" evidence="1">
    <location>
        <begin position="11"/>
        <end position="27"/>
    </location>
</feature>
<feature type="compositionally biased region" description="Pro residues" evidence="1">
    <location>
        <begin position="72"/>
        <end position="83"/>
    </location>
</feature>
<dbReference type="EMBL" id="LR862146">
    <property type="protein sequence ID" value="CAD1827507.1"/>
    <property type="molecule type" value="Genomic_DNA"/>
</dbReference>
<organism evidence="2">
    <name type="scientific">Ananas comosus var. bracteatus</name>
    <name type="common">red pineapple</name>
    <dbReference type="NCBI Taxonomy" id="296719"/>
    <lineage>
        <taxon>Eukaryota</taxon>
        <taxon>Viridiplantae</taxon>
        <taxon>Streptophyta</taxon>
        <taxon>Embryophyta</taxon>
        <taxon>Tracheophyta</taxon>
        <taxon>Spermatophyta</taxon>
        <taxon>Magnoliopsida</taxon>
        <taxon>Liliopsida</taxon>
        <taxon>Poales</taxon>
        <taxon>Bromeliaceae</taxon>
        <taxon>Bromelioideae</taxon>
        <taxon>Ananas</taxon>
    </lineage>
</organism>
<feature type="region of interest" description="Disordered" evidence="1">
    <location>
        <begin position="1"/>
        <end position="52"/>
    </location>
</feature>
<dbReference type="AlphaFoldDB" id="A0A6V7P9J9"/>
<accession>A0A6V7P9J9</accession>